<dbReference type="InterPro" id="IPR051784">
    <property type="entry name" value="Nod_factor_ABC_transporter"/>
</dbReference>
<gene>
    <name evidence="8" type="ORF">GCM10009811_24050</name>
</gene>
<evidence type="ECO:0000256" key="1">
    <source>
        <dbReference type="ARBA" id="ARBA00004141"/>
    </source>
</evidence>
<dbReference type="PANTHER" id="PTHR43229:SF2">
    <property type="entry name" value="NODULATION PROTEIN J"/>
    <property type="match status" value="1"/>
</dbReference>
<name>A0ABN2LTY4_9MICO</name>
<comment type="subcellular location">
    <subcellularLocation>
        <location evidence="6">Cell membrane</location>
        <topology evidence="6">Multi-pass membrane protein</topology>
    </subcellularLocation>
    <subcellularLocation>
        <location evidence="1">Membrane</location>
        <topology evidence="1">Multi-pass membrane protein</topology>
    </subcellularLocation>
</comment>
<dbReference type="RefSeq" id="WP_344085563.1">
    <property type="nucleotide sequence ID" value="NZ_BAAAPO010000038.1"/>
</dbReference>
<sequence length="284" mass="30584">MTELADLHRLARSGTAPSPQDLAHRVRRRGILLYVETWLIASKTWAASLAIVGIVEPIAYLVALGWGLGTLVDDGGRSPGGVPYLMYVGPGLIVATAVMAAHQESTYPIMAGFKWRRLFHGPRATPLTPTQIGLGQIGGTLMRLLGQTSLFWLVLVAFGATRSAWSVLIVPIAALAGLAFGACVTAYAAGLENEGHQFASLQRFVVMPMFLFAGTFFPLSELPGYLHWIGWLSPIWHGTELARAASYGAHLAPSSVALHLSVLLAYAALGLVVSARRFERRLTR</sequence>
<dbReference type="PROSITE" id="PS51012">
    <property type="entry name" value="ABC_TM2"/>
    <property type="match status" value="1"/>
</dbReference>
<dbReference type="InterPro" id="IPR047817">
    <property type="entry name" value="ABC2_TM_bact-type"/>
</dbReference>
<organism evidence="8 9">
    <name type="scientific">Nostocoides veronense</name>
    <dbReference type="NCBI Taxonomy" id="330836"/>
    <lineage>
        <taxon>Bacteria</taxon>
        <taxon>Bacillati</taxon>
        <taxon>Actinomycetota</taxon>
        <taxon>Actinomycetes</taxon>
        <taxon>Micrococcales</taxon>
        <taxon>Intrasporangiaceae</taxon>
        <taxon>Nostocoides</taxon>
    </lineage>
</organism>
<dbReference type="PANTHER" id="PTHR43229">
    <property type="entry name" value="NODULATION PROTEIN J"/>
    <property type="match status" value="1"/>
</dbReference>
<feature type="transmembrane region" description="Helical" evidence="6">
    <location>
        <begin position="256"/>
        <end position="275"/>
    </location>
</feature>
<evidence type="ECO:0000256" key="5">
    <source>
        <dbReference type="ARBA" id="ARBA00023251"/>
    </source>
</evidence>
<accession>A0ABN2LTY4</accession>
<keyword evidence="6" id="KW-0813">Transport</keyword>
<comment type="caution">
    <text evidence="8">The sequence shown here is derived from an EMBL/GenBank/DDBJ whole genome shotgun (WGS) entry which is preliminary data.</text>
</comment>
<dbReference type="PIRSF" id="PIRSF006648">
    <property type="entry name" value="DrrB"/>
    <property type="match status" value="1"/>
</dbReference>
<comment type="similarity">
    <text evidence="6">Belongs to the ABC-2 integral membrane protein family.</text>
</comment>
<keyword evidence="4 6" id="KW-0472">Membrane</keyword>
<dbReference type="InterPro" id="IPR000412">
    <property type="entry name" value="ABC_2_transport"/>
</dbReference>
<feature type="transmembrane region" description="Helical" evidence="6">
    <location>
        <begin position="81"/>
        <end position="101"/>
    </location>
</feature>
<reference evidence="8 9" key="1">
    <citation type="journal article" date="2019" name="Int. J. Syst. Evol. Microbiol.">
        <title>The Global Catalogue of Microorganisms (GCM) 10K type strain sequencing project: providing services to taxonomists for standard genome sequencing and annotation.</title>
        <authorList>
            <consortium name="The Broad Institute Genomics Platform"/>
            <consortium name="The Broad Institute Genome Sequencing Center for Infectious Disease"/>
            <person name="Wu L."/>
            <person name="Ma J."/>
        </authorList>
    </citation>
    <scope>NUCLEOTIDE SEQUENCE [LARGE SCALE GENOMIC DNA]</scope>
    <source>
        <strain evidence="8 9">JCM 15592</strain>
    </source>
</reference>
<protein>
    <recommendedName>
        <fullName evidence="6">Transport permease protein</fullName>
    </recommendedName>
</protein>
<keyword evidence="9" id="KW-1185">Reference proteome</keyword>
<keyword evidence="2 6" id="KW-0812">Transmembrane</keyword>
<evidence type="ECO:0000256" key="6">
    <source>
        <dbReference type="RuleBase" id="RU361157"/>
    </source>
</evidence>
<feature type="transmembrane region" description="Helical" evidence="6">
    <location>
        <begin position="144"/>
        <end position="161"/>
    </location>
</feature>
<keyword evidence="5" id="KW-0046">Antibiotic resistance</keyword>
<evidence type="ECO:0000313" key="9">
    <source>
        <dbReference type="Proteomes" id="UP001499938"/>
    </source>
</evidence>
<dbReference type="Proteomes" id="UP001499938">
    <property type="component" value="Unassembled WGS sequence"/>
</dbReference>
<proteinExistence type="inferred from homology"/>
<keyword evidence="6" id="KW-1003">Cell membrane</keyword>
<dbReference type="InterPro" id="IPR013525">
    <property type="entry name" value="ABC2_TM"/>
</dbReference>
<feature type="transmembrane region" description="Helical" evidence="6">
    <location>
        <begin position="201"/>
        <end position="219"/>
    </location>
</feature>
<evidence type="ECO:0000259" key="7">
    <source>
        <dbReference type="PROSITE" id="PS51012"/>
    </source>
</evidence>
<feature type="transmembrane region" description="Helical" evidence="6">
    <location>
        <begin position="167"/>
        <end position="189"/>
    </location>
</feature>
<dbReference type="Pfam" id="PF01061">
    <property type="entry name" value="ABC2_membrane"/>
    <property type="match status" value="1"/>
</dbReference>
<evidence type="ECO:0000256" key="2">
    <source>
        <dbReference type="ARBA" id="ARBA00022692"/>
    </source>
</evidence>
<evidence type="ECO:0000256" key="4">
    <source>
        <dbReference type="ARBA" id="ARBA00023136"/>
    </source>
</evidence>
<dbReference type="EMBL" id="BAAAPO010000038">
    <property type="protein sequence ID" value="GAA1799294.1"/>
    <property type="molecule type" value="Genomic_DNA"/>
</dbReference>
<keyword evidence="3 6" id="KW-1133">Transmembrane helix</keyword>
<evidence type="ECO:0000256" key="3">
    <source>
        <dbReference type="ARBA" id="ARBA00022989"/>
    </source>
</evidence>
<feature type="transmembrane region" description="Helical" evidence="6">
    <location>
        <begin position="45"/>
        <end position="69"/>
    </location>
</feature>
<evidence type="ECO:0000313" key="8">
    <source>
        <dbReference type="EMBL" id="GAA1799294.1"/>
    </source>
</evidence>
<feature type="domain" description="ABC transmembrane type-2" evidence="7">
    <location>
        <begin position="48"/>
        <end position="281"/>
    </location>
</feature>
<dbReference type="PRINTS" id="PR00164">
    <property type="entry name" value="ABC2TRNSPORT"/>
</dbReference>